<evidence type="ECO:0000313" key="8">
    <source>
        <dbReference type="Proteomes" id="UP000095023"/>
    </source>
</evidence>
<feature type="domain" description="GHMP kinase N-terminal" evidence="4">
    <location>
        <begin position="134"/>
        <end position="207"/>
    </location>
</feature>
<dbReference type="PIRSF" id="PIRSF000530">
    <property type="entry name" value="Galactokinase"/>
    <property type="match status" value="1"/>
</dbReference>
<sequence length="485" mass="53290">MDELIPTRKLDEIYSASALNRIKKRYENVISSFKRQFGHEPDVVLRSPGRVNLIGDHIDYMDYSVFPMAIEPDIIMAYRTTDTDTIELFNTDPEFDAINIDLSAETLQIGPPHWSNYFIAGHIVAHQYMTSKNALKLTGLQVCVDGEVPARSGLSSSAAFVCCACLIVLTAGNVSVTKRQLTELSIQCEKHVGVNSGGMDQAASVNGLKDHALLVDFHPINVTPVKLPDCAVVIAHSLVVADKLESAPRNYNLRVAEDSIAAAALAHHLNVDVPYDNIIGCPSLRAVELAHFKTPAKSTEEQIQRLTSMEEICAKLFPQDGCTDEQAANLCGISVDQLRATFMRSKLEYTTLSLYKRSVHVYAEAKRVLQFFQELSTTARLEVLGQLMDESQESSRTMVCNSCPEVDQLCAIAKEAGSLGSRVTGAGFGGCTVHLLPNDDSLVEKLIKAFKDKYYSVYYPNIDKKTLSESIIESRPSSGTAFVAL</sequence>
<dbReference type="SUPFAM" id="SSF54211">
    <property type="entry name" value="Ribosomal protein S5 domain 2-like"/>
    <property type="match status" value="1"/>
</dbReference>
<dbReference type="InterPro" id="IPR006204">
    <property type="entry name" value="GHMP_kinase_N_dom"/>
</dbReference>
<gene>
    <name evidence="7" type="ORF">CANCADRAFT_148173</name>
</gene>
<feature type="domain" description="Galactokinase N-terminal" evidence="6">
    <location>
        <begin position="32"/>
        <end position="79"/>
    </location>
</feature>
<evidence type="ECO:0000313" key="7">
    <source>
        <dbReference type="EMBL" id="ODV91112.1"/>
    </source>
</evidence>
<comment type="similarity">
    <text evidence="1">Belongs to the GHMP kinase family. GalK subfamily.</text>
</comment>
<organism evidence="7 8">
    <name type="scientific">Tortispora caseinolytica NRRL Y-17796</name>
    <dbReference type="NCBI Taxonomy" id="767744"/>
    <lineage>
        <taxon>Eukaryota</taxon>
        <taxon>Fungi</taxon>
        <taxon>Dikarya</taxon>
        <taxon>Ascomycota</taxon>
        <taxon>Saccharomycotina</taxon>
        <taxon>Trigonopsidomycetes</taxon>
        <taxon>Trigonopsidales</taxon>
        <taxon>Trigonopsidaceae</taxon>
        <taxon>Tortispora</taxon>
    </lineage>
</organism>
<dbReference type="InterPro" id="IPR020568">
    <property type="entry name" value="Ribosomal_Su5_D2-typ_SF"/>
</dbReference>
<dbReference type="GO" id="GO:0005524">
    <property type="term" value="F:ATP binding"/>
    <property type="evidence" value="ECO:0007669"/>
    <property type="project" value="UniProtKB-KW"/>
</dbReference>
<dbReference type="InterPro" id="IPR019741">
    <property type="entry name" value="Galactokinase_CS"/>
</dbReference>
<dbReference type="InterPro" id="IPR019539">
    <property type="entry name" value="GalKase_N"/>
</dbReference>
<keyword evidence="3" id="KW-0067">ATP-binding</keyword>
<feature type="domain" description="GHMP kinase C-terminal" evidence="5">
    <location>
        <begin position="380"/>
        <end position="454"/>
    </location>
</feature>
<dbReference type="PANTHER" id="PTHR10457">
    <property type="entry name" value="MEVALONATE KINASE/GALACTOKINASE"/>
    <property type="match status" value="1"/>
</dbReference>
<dbReference type="AlphaFoldDB" id="A0A1E4TH72"/>
<evidence type="ECO:0000256" key="3">
    <source>
        <dbReference type="ARBA" id="ARBA00022840"/>
    </source>
</evidence>
<keyword evidence="8" id="KW-1185">Reference proteome</keyword>
<dbReference type="Gene3D" id="3.30.230.10">
    <property type="match status" value="1"/>
</dbReference>
<evidence type="ECO:0000256" key="1">
    <source>
        <dbReference type="ARBA" id="ARBA00006566"/>
    </source>
</evidence>
<keyword evidence="2" id="KW-0547">Nucleotide-binding</keyword>
<dbReference type="Gene3D" id="3.30.70.3170">
    <property type="match status" value="1"/>
</dbReference>
<dbReference type="InterPro" id="IPR036554">
    <property type="entry name" value="GHMP_kinase_C_sf"/>
</dbReference>
<dbReference type="Pfam" id="PF08544">
    <property type="entry name" value="GHMP_kinases_C"/>
    <property type="match status" value="1"/>
</dbReference>
<dbReference type="InterPro" id="IPR006206">
    <property type="entry name" value="Mevalonate/galactokinase"/>
</dbReference>
<evidence type="ECO:0000259" key="6">
    <source>
        <dbReference type="Pfam" id="PF10509"/>
    </source>
</evidence>
<accession>A0A1E4TH72</accession>
<dbReference type="GO" id="GO:0004335">
    <property type="term" value="F:galactokinase activity"/>
    <property type="evidence" value="ECO:0007669"/>
    <property type="project" value="InterPro"/>
</dbReference>
<dbReference type="NCBIfam" id="TIGR00131">
    <property type="entry name" value="gal_kin"/>
    <property type="match status" value="1"/>
</dbReference>
<dbReference type="GO" id="GO:0005829">
    <property type="term" value="C:cytosol"/>
    <property type="evidence" value="ECO:0007669"/>
    <property type="project" value="TreeGrafter"/>
</dbReference>
<dbReference type="GO" id="GO:0006012">
    <property type="term" value="P:galactose metabolic process"/>
    <property type="evidence" value="ECO:0007669"/>
    <property type="project" value="InterPro"/>
</dbReference>
<dbReference type="InterPro" id="IPR014721">
    <property type="entry name" value="Ribsml_uS5_D2-typ_fold_subgr"/>
</dbReference>
<dbReference type="Gene3D" id="1.20.1440.340">
    <property type="match status" value="1"/>
</dbReference>
<dbReference type="EMBL" id="KV453842">
    <property type="protein sequence ID" value="ODV91112.1"/>
    <property type="molecule type" value="Genomic_DNA"/>
</dbReference>
<dbReference type="PANTHER" id="PTHR10457:SF7">
    <property type="entry name" value="GALACTOKINASE-RELATED"/>
    <property type="match status" value="1"/>
</dbReference>
<reference evidence="8" key="1">
    <citation type="submission" date="2016-02" db="EMBL/GenBank/DDBJ databases">
        <title>Comparative genomics of biotechnologically important yeasts.</title>
        <authorList>
            <consortium name="DOE Joint Genome Institute"/>
            <person name="Riley R."/>
            <person name="Haridas S."/>
            <person name="Wolfe K.H."/>
            <person name="Lopes M.R."/>
            <person name="Hittinger C.T."/>
            <person name="Goker M."/>
            <person name="Salamov A."/>
            <person name="Wisecaver J."/>
            <person name="Long T.M."/>
            <person name="Aerts A.L."/>
            <person name="Barry K."/>
            <person name="Choi C."/>
            <person name="Clum A."/>
            <person name="Coughlan A.Y."/>
            <person name="Deshpande S."/>
            <person name="Douglass A.P."/>
            <person name="Hanson S.J."/>
            <person name="Klenk H.-P."/>
            <person name="Labutti K."/>
            <person name="Lapidus A."/>
            <person name="Lindquist E."/>
            <person name="Lipzen A."/>
            <person name="Meier-Kolthoff J.P."/>
            <person name="Ohm R.A."/>
            <person name="Otillar R.P."/>
            <person name="Pangilinan J."/>
            <person name="Peng Y."/>
            <person name="Rokas A."/>
            <person name="Rosa C.A."/>
            <person name="Scheuner C."/>
            <person name="Sibirny A.A."/>
            <person name="Slot J.C."/>
            <person name="Stielow J.B."/>
            <person name="Sun H."/>
            <person name="Kurtzman C.P."/>
            <person name="Blackwell M."/>
            <person name="Jeffries T.W."/>
            <person name="Grigoriev I.V."/>
        </authorList>
    </citation>
    <scope>NUCLEOTIDE SEQUENCE [LARGE SCALE GENOMIC DNA]</scope>
    <source>
        <strain evidence="8">NRRL Y-17796</strain>
    </source>
</reference>
<evidence type="ECO:0008006" key="9">
    <source>
        <dbReference type="Google" id="ProtNLM"/>
    </source>
</evidence>
<dbReference type="Pfam" id="PF00288">
    <property type="entry name" value="GHMP_kinases_N"/>
    <property type="match status" value="1"/>
</dbReference>
<evidence type="ECO:0000256" key="2">
    <source>
        <dbReference type="ARBA" id="ARBA00022741"/>
    </source>
</evidence>
<dbReference type="SUPFAM" id="SSF55060">
    <property type="entry name" value="GHMP Kinase, C-terminal domain"/>
    <property type="match status" value="1"/>
</dbReference>
<evidence type="ECO:0000259" key="5">
    <source>
        <dbReference type="Pfam" id="PF08544"/>
    </source>
</evidence>
<dbReference type="PROSITE" id="PS00106">
    <property type="entry name" value="GALACTOKINASE"/>
    <property type="match status" value="1"/>
</dbReference>
<dbReference type="Pfam" id="PF10509">
    <property type="entry name" value="GalKase_gal_bdg"/>
    <property type="match status" value="1"/>
</dbReference>
<name>A0A1E4TH72_9ASCO</name>
<protein>
    <recommendedName>
        <fullName evidence="9">Galactokinase</fullName>
    </recommendedName>
</protein>
<dbReference type="PRINTS" id="PR00959">
    <property type="entry name" value="MEVGALKINASE"/>
</dbReference>
<dbReference type="Proteomes" id="UP000095023">
    <property type="component" value="Unassembled WGS sequence"/>
</dbReference>
<dbReference type="InterPro" id="IPR000705">
    <property type="entry name" value="Galactokinase"/>
</dbReference>
<dbReference type="InterPro" id="IPR013750">
    <property type="entry name" value="GHMP_kinase_C_dom"/>
</dbReference>
<dbReference type="OrthoDB" id="187738at2759"/>
<proteinExistence type="inferred from homology"/>
<dbReference type="PRINTS" id="PR00473">
    <property type="entry name" value="GALCTOKINASE"/>
</dbReference>
<evidence type="ECO:0000259" key="4">
    <source>
        <dbReference type="Pfam" id="PF00288"/>
    </source>
</evidence>